<dbReference type="EMBL" id="CP104874">
    <property type="protein sequence ID" value="WWF06441.1"/>
    <property type="molecule type" value="Genomic_DNA"/>
</dbReference>
<evidence type="ECO:0000313" key="7">
    <source>
        <dbReference type="Proteomes" id="UP001381003"/>
    </source>
</evidence>
<dbReference type="RefSeq" id="WP_338539019.1">
    <property type="nucleotide sequence ID" value="NZ_CP104874.1"/>
</dbReference>
<dbReference type="Pfam" id="PF04405">
    <property type="entry name" value="ScdA_N"/>
    <property type="match status" value="1"/>
</dbReference>
<organism evidence="6 7">
    <name type="scientific">Janibacter terrae</name>
    <dbReference type="NCBI Taxonomy" id="103817"/>
    <lineage>
        <taxon>Bacteria</taxon>
        <taxon>Bacillati</taxon>
        <taxon>Actinomycetota</taxon>
        <taxon>Actinomycetes</taxon>
        <taxon>Micrococcales</taxon>
        <taxon>Intrasporangiaceae</taxon>
        <taxon>Janibacter</taxon>
    </lineage>
</organism>
<dbReference type="Proteomes" id="UP001381003">
    <property type="component" value="Chromosome"/>
</dbReference>
<reference evidence="6 7" key="1">
    <citation type="submission" date="2022-09" db="EMBL/GenBank/DDBJ databases">
        <title>Complete genome sequence of Janibacter terrae strain COS04-44, PCL-degrading bacteria isolated from oil spilled coast.</title>
        <authorList>
            <person name="Park H."/>
            <person name="Kim J.Y."/>
            <person name="An S.H."/>
            <person name="Lee C.M."/>
            <person name="Weon H.-Y."/>
        </authorList>
    </citation>
    <scope>NUCLEOTIDE SEQUENCE [LARGE SCALE GENOMIC DNA]</scope>
    <source>
        <strain evidence="6 7">COS04-44</strain>
    </source>
</reference>
<dbReference type="NCBIfam" id="TIGR03652">
    <property type="entry name" value="FeS_repair_RIC"/>
    <property type="match status" value="1"/>
</dbReference>
<dbReference type="PANTHER" id="PTHR36438:SF1">
    <property type="entry name" value="IRON-SULFUR CLUSTER REPAIR PROTEIN YTFE"/>
    <property type="match status" value="1"/>
</dbReference>
<keyword evidence="7" id="KW-1185">Reference proteome</keyword>
<keyword evidence="3" id="KW-0479">Metal-binding</keyword>
<evidence type="ECO:0000256" key="3">
    <source>
        <dbReference type="ARBA" id="ARBA00022723"/>
    </source>
</evidence>
<evidence type="ECO:0000256" key="2">
    <source>
        <dbReference type="ARBA" id="ARBA00022490"/>
    </source>
</evidence>
<dbReference type="PANTHER" id="PTHR36438">
    <property type="entry name" value="IRON-SULFUR CLUSTER REPAIR PROTEIN YTFE"/>
    <property type="match status" value="1"/>
</dbReference>
<comment type="subcellular location">
    <subcellularLocation>
        <location evidence="1">Cytoplasm</location>
    </subcellularLocation>
</comment>
<accession>A0ABZ2FH33</accession>
<feature type="domain" description="Hemerythrin-like" evidence="5">
    <location>
        <begin position="74"/>
        <end position="221"/>
    </location>
</feature>
<dbReference type="CDD" id="cd12108">
    <property type="entry name" value="Hr-like"/>
    <property type="match status" value="1"/>
</dbReference>
<protein>
    <submittedName>
        <fullName evidence="6">Iron-sulfur cluster repair di-iron protein</fullName>
    </submittedName>
</protein>
<evidence type="ECO:0000256" key="4">
    <source>
        <dbReference type="ARBA" id="ARBA00023004"/>
    </source>
</evidence>
<sequence>MTTTTLGDLVTEDPRRSRVLEQLGLDYCCNGDRPLDEAAREAGLDPADVGARLDLPGEPPVMVAKDLALSALAHDIVDTHHAYLWEEMPRLTALVDKVVGVHGGRHPELARVQETYARVVTEIEPHLTREERVVFPAISRLEKTRAPVTVASGDLGELVQRLVDEHDVVGDLLAELRDLTGRFTPPPDGCNSYRAMLAGLEELEQDLHAHVHKENNILFPRVRALHDQVSAA</sequence>
<dbReference type="Pfam" id="PF01814">
    <property type="entry name" value="Hemerythrin"/>
    <property type="match status" value="1"/>
</dbReference>
<dbReference type="InterPro" id="IPR019903">
    <property type="entry name" value="RIC_family"/>
</dbReference>
<keyword evidence="4" id="KW-0408">Iron</keyword>
<evidence type="ECO:0000259" key="5">
    <source>
        <dbReference type="Pfam" id="PF01814"/>
    </source>
</evidence>
<dbReference type="Gene3D" id="1.20.120.520">
    <property type="entry name" value="nmb1532 protein domain like"/>
    <property type="match status" value="1"/>
</dbReference>
<keyword evidence="2" id="KW-0963">Cytoplasm</keyword>
<dbReference type="InterPro" id="IPR012312">
    <property type="entry name" value="Hemerythrin-like"/>
</dbReference>
<evidence type="ECO:0000256" key="1">
    <source>
        <dbReference type="ARBA" id="ARBA00004496"/>
    </source>
</evidence>
<name>A0ABZ2FH33_9MICO</name>
<evidence type="ECO:0000313" key="6">
    <source>
        <dbReference type="EMBL" id="WWF06441.1"/>
    </source>
</evidence>
<gene>
    <name evidence="6" type="primary">ric</name>
    <name evidence="6" type="ORF">N5P18_06085</name>
</gene>
<proteinExistence type="predicted"/>